<gene>
    <name evidence="2" type="ORF">KY290_034025</name>
</gene>
<sequence length="147" mass="16240">MKRKWLVWGQELKIFEGGITPSTLIYFAKADSPSVDLPNQPEQTQHTPTHGRFPPTSPTASRTVPDLSNHDPTIPTIQQILGAHVVAPYEPHVPPIDAARAPTFTVPAVVNVPEVDQYAEMEKDTQIKEDASINTQLQGLRKTLKSL</sequence>
<comment type="caution">
    <text evidence="2">The sequence shown here is derived from an EMBL/GenBank/DDBJ whole genome shotgun (WGS) entry which is preliminary data.</text>
</comment>
<protein>
    <recommendedName>
        <fullName evidence="4">Integrase core domain containing protein</fullName>
    </recommendedName>
</protein>
<dbReference type="Proteomes" id="UP000826656">
    <property type="component" value="Unassembled WGS sequence"/>
</dbReference>
<evidence type="ECO:0000256" key="1">
    <source>
        <dbReference type="SAM" id="MobiDB-lite"/>
    </source>
</evidence>
<dbReference type="EMBL" id="JAIVGD010000026">
    <property type="protein sequence ID" value="KAH0740982.1"/>
    <property type="molecule type" value="Genomic_DNA"/>
</dbReference>
<keyword evidence="3" id="KW-1185">Reference proteome</keyword>
<reference evidence="2 3" key="1">
    <citation type="journal article" date="2021" name="bioRxiv">
        <title>Chromosome-scale and haplotype-resolved genome assembly of a tetraploid potato cultivar.</title>
        <authorList>
            <person name="Sun H."/>
            <person name="Jiao W.-B."/>
            <person name="Krause K."/>
            <person name="Campoy J.A."/>
            <person name="Goel M."/>
            <person name="Folz-Donahue K."/>
            <person name="Kukat C."/>
            <person name="Huettel B."/>
            <person name="Schneeberger K."/>
        </authorList>
    </citation>
    <scope>NUCLEOTIDE SEQUENCE [LARGE SCALE GENOMIC DNA]</scope>
    <source>
        <strain evidence="2">SolTubOtavaFocal</strain>
        <tissue evidence="2">Leaves</tissue>
    </source>
</reference>
<evidence type="ECO:0000313" key="3">
    <source>
        <dbReference type="Proteomes" id="UP000826656"/>
    </source>
</evidence>
<evidence type="ECO:0000313" key="2">
    <source>
        <dbReference type="EMBL" id="KAH0740982.1"/>
    </source>
</evidence>
<organism evidence="2 3">
    <name type="scientific">Solanum tuberosum</name>
    <name type="common">Potato</name>
    <dbReference type="NCBI Taxonomy" id="4113"/>
    <lineage>
        <taxon>Eukaryota</taxon>
        <taxon>Viridiplantae</taxon>
        <taxon>Streptophyta</taxon>
        <taxon>Embryophyta</taxon>
        <taxon>Tracheophyta</taxon>
        <taxon>Spermatophyta</taxon>
        <taxon>Magnoliopsida</taxon>
        <taxon>eudicotyledons</taxon>
        <taxon>Gunneridae</taxon>
        <taxon>Pentapetalae</taxon>
        <taxon>asterids</taxon>
        <taxon>lamiids</taxon>
        <taxon>Solanales</taxon>
        <taxon>Solanaceae</taxon>
        <taxon>Solanoideae</taxon>
        <taxon>Solaneae</taxon>
        <taxon>Solanum</taxon>
    </lineage>
</organism>
<proteinExistence type="predicted"/>
<accession>A0ABQ7U219</accession>
<name>A0ABQ7U219_SOLTU</name>
<feature type="region of interest" description="Disordered" evidence="1">
    <location>
        <begin position="35"/>
        <end position="74"/>
    </location>
</feature>
<evidence type="ECO:0008006" key="4">
    <source>
        <dbReference type="Google" id="ProtNLM"/>
    </source>
</evidence>